<dbReference type="InterPro" id="IPR023194">
    <property type="entry name" value="eIF3-like_dom_sf"/>
</dbReference>
<keyword evidence="3" id="KW-0648">Protein biosynthesis</keyword>
<evidence type="ECO:0000313" key="5">
    <source>
        <dbReference type="EMBL" id="RIA91304.1"/>
    </source>
</evidence>
<evidence type="ECO:0000256" key="4">
    <source>
        <dbReference type="ARBA" id="ARBA00029904"/>
    </source>
</evidence>
<keyword evidence="2 5" id="KW-0396">Initiation factor</keyword>
<evidence type="ECO:0000313" key="6">
    <source>
        <dbReference type="Proteomes" id="UP000265703"/>
    </source>
</evidence>
<feature type="non-terminal residue" evidence="5">
    <location>
        <position position="80"/>
    </location>
</feature>
<name>A0A397T8I9_9GLOM</name>
<keyword evidence="6" id="KW-1185">Reference proteome</keyword>
<dbReference type="PANTHER" id="PTHR21681:SF0">
    <property type="entry name" value="EUKARYOTIC TRANSLATION INITIATION FACTOR 3 SUBUNIT J"/>
    <property type="match status" value="1"/>
</dbReference>
<organism evidence="5 6">
    <name type="scientific">Glomus cerebriforme</name>
    <dbReference type="NCBI Taxonomy" id="658196"/>
    <lineage>
        <taxon>Eukaryota</taxon>
        <taxon>Fungi</taxon>
        <taxon>Fungi incertae sedis</taxon>
        <taxon>Mucoromycota</taxon>
        <taxon>Glomeromycotina</taxon>
        <taxon>Glomeromycetes</taxon>
        <taxon>Glomerales</taxon>
        <taxon>Glomeraceae</taxon>
        <taxon>Glomus</taxon>
    </lineage>
</organism>
<evidence type="ECO:0000256" key="2">
    <source>
        <dbReference type="ARBA" id="ARBA00022540"/>
    </source>
</evidence>
<reference evidence="5 6" key="1">
    <citation type="submission" date="2018-06" db="EMBL/GenBank/DDBJ databases">
        <title>Comparative genomics reveals the genomic features of Rhizophagus irregularis, R. cerebriforme, R. diaphanum and Gigaspora rosea, and their symbiotic lifestyle signature.</title>
        <authorList>
            <person name="Morin E."/>
            <person name="San Clemente H."/>
            <person name="Chen E.C.H."/>
            <person name="De La Providencia I."/>
            <person name="Hainaut M."/>
            <person name="Kuo A."/>
            <person name="Kohler A."/>
            <person name="Murat C."/>
            <person name="Tang N."/>
            <person name="Roy S."/>
            <person name="Loubradou J."/>
            <person name="Henrissat B."/>
            <person name="Grigoriev I.V."/>
            <person name="Corradi N."/>
            <person name="Roux C."/>
            <person name="Martin F.M."/>
        </authorList>
    </citation>
    <scope>NUCLEOTIDE SEQUENCE [LARGE SCALE GENOMIC DNA]</scope>
    <source>
        <strain evidence="5 6">DAOM 227022</strain>
    </source>
</reference>
<dbReference type="Pfam" id="PF08597">
    <property type="entry name" value="eIF3_subunit"/>
    <property type="match status" value="1"/>
</dbReference>
<comment type="caution">
    <text evidence="5">The sequence shown here is derived from an EMBL/GenBank/DDBJ whole genome shotgun (WGS) entry which is preliminary data.</text>
</comment>
<dbReference type="AlphaFoldDB" id="A0A397T8I9"/>
<dbReference type="Gene3D" id="1.10.246.60">
    <property type="entry name" value="Eukaryotic translation initiation factor 3 like domains"/>
    <property type="match status" value="1"/>
</dbReference>
<keyword evidence="1" id="KW-0963">Cytoplasm</keyword>
<dbReference type="Proteomes" id="UP000265703">
    <property type="component" value="Unassembled WGS sequence"/>
</dbReference>
<evidence type="ECO:0000256" key="3">
    <source>
        <dbReference type="ARBA" id="ARBA00022917"/>
    </source>
</evidence>
<dbReference type="OrthoDB" id="20381at2759"/>
<sequence length="80" mass="9494">LDTINPRTKEEFSKFSKLLVDRIRKHEKQGTTYVNFINEFVRELCFPLKDVDVRKVASSLTTLANEKQKQIREKDKPKKK</sequence>
<dbReference type="GO" id="GO:0005852">
    <property type="term" value="C:eukaryotic translation initiation factor 3 complex"/>
    <property type="evidence" value="ECO:0007669"/>
    <property type="project" value="InterPro"/>
</dbReference>
<dbReference type="EMBL" id="QKYT01000156">
    <property type="protein sequence ID" value="RIA91304.1"/>
    <property type="molecule type" value="Genomic_DNA"/>
</dbReference>
<protein>
    <recommendedName>
        <fullName evidence="4">Eukaryotic translation initiation factor 3 30 kDa subunit</fullName>
    </recommendedName>
</protein>
<accession>A0A397T8I9</accession>
<feature type="non-terminal residue" evidence="5">
    <location>
        <position position="1"/>
    </location>
</feature>
<evidence type="ECO:0000256" key="1">
    <source>
        <dbReference type="ARBA" id="ARBA00022490"/>
    </source>
</evidence>
<gene>
    <name evidence="5" type="ORF">C1645_669206</name>
</gene>
<dbReference type="InterPro" id="IPR013906">
    <property type="entry name" value="eIF3j"/>
</dbReference>
<dbReference type="STRING" id="658196.A0A397T8I9"/>
<proteinExistence type="predicted"/>
<dbReference type="PANTHER" id="PTHR21681">
    <property type="entry name" value="EUKARYOTIC TRANSLATION INITIATION FACTOR 3 SUBUNIT J"/>
    <property type="match status" value="1"/>
</dbReference>
<dbReference type="GO" id="GO:0003743">
    <property type="term" value="F:translation initiation factor activity"/>
    <property type="evidence" value="ECO:0007669"/>
    <property type="project" value="UniProtKB-KW"/>
</dbReference>